<evidence type="ECO:0000259" key="4">
    <source>
        <dbReference type="PROSITE" id="PS51077"/>
    </source>
</evidence>
<evidence type="ECO:0000256" key="1">
    <source>
        <dbReference type="ARBA" id="ARBA00023015"/>
    </source>
</evidence>
<dbReference type="SUPFAM" id="SSF46785">
    <property type="entry name" value="Winged helix' DNA-binding domain"/>
    <property type="match status" value="1"/>
</dbReference>
<accession>A0A1J5TTQ0</accession>
<dbReference type="FunFam" id="1.10.10.10:FF:000056">
    <property type="entry name" value="IclR family transcriptional regulator"/>
    <property type="match status" value="1"/>
</dbReference>
<dbReference type="InterPro" id="IPR029016">
    <property type="entry name" value="GAF-like_dom_sf"/>
</dbReference>
<feature type="domain" description="HTH iclR-type" evidence="4">
    <location>
        <begin position="11"/>
        <end position="72"/>
    </location>
</feature>
<protein>
    <submittedName>
        <fullName evidence="6">Acetate operon repressor</fullName>
    </submittedName>
</protein>
<evidence type="ECO:0000256" key="3">
    <source>
        <dbReference type="ARBA" id="ARBA00023163"/>
    </source>
</evidence>
<dbReference type="InterPro" id="IPR014757">
    <property type="entry name" value="Tscrpt_reg_IclR_C"/>
</dbReference>
<organism evidence="6">
    <name type="scientific">mine drainage metagenome</name>
    <dbReference type="NCBI Taxonomy" id="410659"/>
    <lineage>
        <taxon>unclassified sequences</taxon>
        <taxon>metagenomes</taxon>
        <taxon>ecological metagenomes</taxon>
    </lineage>
</organism>
<dbReference type="PROSITE" id="PS51077">
    <property type="entry name" value="HTH_ICLR"/>
    <property type="match status" value="1"/>
</dbReference>
<keyword evidence="2" id="KW-0238">DNA-binding</keyword>
<evidence type="ECO:0000259" key="5">
    <source>
        <dbReference type="PROSITE" id="PS51078"/>
    </source>
</evidence>
<dbReference type="Gene3D" id="1.10.10.10">
    <property type="entry name" value="Winged helix-like DNA-binding domain superfamily/Winged helix DNA-binding domain"/>
    <property type="match status" value="1"/>
</dbReference>
<evidence type="ECO:0000313" key="6">
    <source>
        <dbReference type="EMBL" id="OIR19821.1"/>
    </source>
</evidence>
<dbReference type="InterPro" id="IPR036388">
    <property type="entry name" value="WH-like_DNA-bd_sf"/>
</dbReference>
<feature type="domain" description="IclR-ED" evidence="5">
    <location>
        <begin position="73"/>
        <end position="252"/>
    </location>
</feature>
<dbReference type="Pfam" id="PF09339">
    <property type="entry name" value="HTH_IclR"/>
    <property type="match status" value="1"/>
</dbReference>
<dbReference type="GO" id="GO:0003700">
    <property type="term" value="F:DNA-binding transcription factor activity"/>
    <property type="evidence" value="ECO:0007669"/>
    <property type="project" value="TreeGrafter"/>
</dbReference>
<sequence>MRKMKKESNSIQVLDRMSQLFDAIAAHEESVSLKILSAETGLHPSTAFRILSSLAEHGFVERTTRGNYQLGIRLMQLGSRVSTGVDIRKIALPLMEGLRNQLGETVNLTVREDDEVVYIERALAKRMIRVEQVIGSRAPLHVTAVGKMMLGEQGEAACRSYAKRNKLAAYTPNTLTKITALTQDCIAAAKRGYALDNEEAELGVGCIGTLVRDAGGHVVAGLSVSAPIERRKHEWIALVMEAGEQLSAQLGYRPV</sequence>
<dbReference type="PROSITE" id="PS51078">
    <property type="entry name" value="ICLR_ED"/>
    <property type="match status" value="1"/>
</dbReference>
<dbReference type="SMART" id="SM00346">
    <property type="entry name" value="HTH_ICLR"/>
    <property type="match status" value="1"/>
</dbReference>
<keyword evidence="3" id="KW-0804">Transcription</keyword>
<dbReference type="InterPro" id="IPR036390">
    <property type="entry name" value="WH_DNA-bd_sf"/>
</dbReference>
<dbReference type="GO" id="GO:0045892">
    <property type="term" value="P:negative regulation of DNA-templated transcription"/>
    <property type="evidence" value="ECO:0007669"/>
    <property type="project" value="TreeGrafter"/>
</dbReference>
<name>A0A1J5TTQ0_9ZZZZ</name>
<dbReference type="InterPro" id="IPR005471">
    <property type="entry name" value="Tscrpt_reg_IclR_N"/>
</dbReference>
<dbReference type="Gene3D" id="3.30.450.40">
    <property type="match status" value="1"/>
</dbReference>
<dbReference type="AlphaFoldDB" id="A0A1J5TTQ0"/>
<proteinExistence type="predicted"/>
<keyword evidence="1" id="KW-0805">Transcription regulation</keyword>
<dbReference type="SUPFAM" id="SSF55781">
    <property type="entry name" value="GAF domain-like"/>
    <property type="match status" value="1"/>
</dbReference>
<dbReference type="Pfam" id="PF01614">
    <property type="entry name" value="IclR_C"/>
    <property type="match status" value="1"/>
</dbReference>
<dbReference type="GO" id="GO:0003677">
    <property type="term" value="F:DNA binding"/>
    <property type="evidence" value="ECO:0007669"/>
    <property type="project" value="UniProtKB-KW"/>
</dbReference>
<dbReference type="PANTHER" id="PTHR30136">
    <property type="entry name" value="HELIX-TURN-HELIX TRANSCRIPTIONAL REGULATOR, ICLR FAMILY"/>
    <property type="match status" value="1"/>
</dbReference>
<gene>
    <name evidence="6" type="primary">iclR_1</name>
    <name evidence="6" type="ORF">GALL_07050</name>
</gene>
<dbReference type="PANTHER" id="PTHR30136:SF35">
    <property type="entry name" value="HTH-TYPE TRANSCRIPTIONAL REGULATOR RV1719"/>
    <property type="match status" value="1"/>
</dbReference>
<dbReference type="InterPro" id="IPR050707">
    <property type="entry name" value="HTH_MetabolicPath_Reg"/>
</dbReference>
<reference evidence="6" key="1">
    <citation type="submission" date="2016-10" db="EMBL/GenBank/DDBJ databases">
        <title>Sequence of Gallionella enrichment culture.</title>
        <authorList>
            <person name="Poehlein A."/>
            <person name="Muehling M."/>
            <person name="Daniel R."/>
        </authorList>
    </citation>
    <scope>NUCLEOTIDE SEQUENCE</scope>
</reference>
<comment type="caution">
    <text evidence="6">The sequence shown here is derived from an EMBL/GenBank/DDBJ whole genome shotgun (WGS) entry which is preliminary data.</text>
</comment>
<dbReference type="EMBL" id="MLJW01000001">
    <property type="protein sequence ID" value="OIR19821.1"/>
    <property type="molecule type" value="Genomic_DNA"/>
</dbReference>
<evidence type="ECO:0000256" key="2">
    <source>
        <dbReference type="ARBA" id="ARBA00023125"/>
    </source>
</evidence>